<gene>
    <name evidence="1" type="ORF">E2562_025864</name>
</gene>
<dbReference type="EMBL" id="SPHZ02000011">
    <property type="protein sequence ID" value="KAF0893494.1"/>
    <property type="molecule type" value="Genomic_DNA"/>
</dbReference>
<protein>
    <submittedName>
        <fullName evidence="1">Uncharacterized protein</fullName>
    </submittedName>
</protein>
<accession>A0A6G1C0T1</accession>
<dbReference type="AlphaFoldDB" id="A0A6G1C0T1"/>
<organism evidence="1 2">
    <name type="scientific">Oryza meyeriana var. granulata</name>
    <dbReference type="NCBI Taxonomy" id="110450"/>
    <lineage>
        <taxon>Eukaryota</taxon>
        <taxon>Viridiplantae</taxon>
        <taxon>Streptophyta</taxon>
        <taxon>Embryophyta</taxon>
        <taxon>Tracheophyta</taxon>
        <taxon>Spermatophyta</taxon>
        <taxon>Magnoliopsida</taxon>
        <taxon>Liliopsida</taxon>
        <taxon>Poales</taxon>
        <taxon>Poaceae</taxon>
        <taxon>BOP clade</taxon>
        <taxon>Oryzoideae</taxon>
        <taxon>Oryzeae</taxon>
        <taxon>Oryzinae</taxon>
        <taxon>Oryza</taxon>
        <taxon>Oryza meyeriana</taxon>
    </lineage>
</organism>
<reference evidence="1 2" key="1">
    <citation type="submission" date="2019-11" db="EMBL/GenBank/DDBJ databases">
        <title>Whole genome sequence of Oryza granulata.</title>
        <authorList>
            <person name="Li W."/>
        </authorList>
    </citation>
    <scope>NUCLEOTIDE SEQUENCE [LARGE SCALE GENOMIC DNA]</scope>
    <source>
        <strain evidence="2">cv. Menghai</strain>
        <tissue evidence="1">Leaf</tissue>
    </source>
</reference>
<keyword evidence="2" id="KW-1185">Reference proteome</keyword>
<evidence type="ECO:0000313" key="2">
    <source>
        <dbReference type="Proteomes" id="UP000479710"/>
    </source>
</evidence>
<evidence type="ECO:0000313" key="1">
    <source>
        <dbReference type="EMBL" id="KAF0893494.1"/>
    </source>
</evidence>
<proteinExistence type="predicted"/>
<comment type="caution">
    <text evidence="1">The sequence shown here is derived from an EMBL/GenBank/DDBJ whole genome shotgun (WGS) entry which is preliminary data.</text>
</comment>
<name>A0A6G1C0T1_9ORYZ</name>
<dbReference type="Proteomes" id="UP000479710">
    <property type="component" value="Unassembled WGS sequence"/>
</dbReference>
<sequence>MTVAHEDHRPSSTTTLKGGAAYIIWARKKGLGISQECTEGVVDILLSKLHPALPAFPLHIHVNTFQ</sequence>